<dbReference type="FunFam" id="1.10.1040.10:FF:000004">
    <property type="entry name" value="Glycerol-3-phosphate dehydrogenase [NAD(+)]"/>
    <property type="match status" value="1"/>
</dbReference>
<dbReference type="InterPro" id="IPR017751">
    <property type="entry name" value="G3P_DH_NAD-dep_euk"/>
</dbReference>
<dbReference type="PIRSF" id="PIRSF000114">
    <property type="entry name" value="Glycerol-3-P_dh"/>
    <property type="match status" value="1"/>
</dbReference>
<evidence type="ECO:0000256" key="4">
    <source>
        <dbReference type="ARBA" id="ARBA00048683"/>
    </source>
</evidence>
<keyword evidence="14" id="KW-1185">Reference proteome</keyword>
<dbReference type="FunCoup" id="G4TE25">
    <property type="interactions" value="267"/>
</dbReference>
<keyword evidence="2 8" id="KW-0560">Oxidoreductase</keyword>
<dbReference type="SUPFAM" id="SSF51735">
    <property type="entry name" value="NAD(P)-binding Rossmann-fold domains"/>
    <property type="match status" value="1"/>
</dbReference>
<protein>
    <recommendedName>
        <fullName evidence="9">Glycerol-3-phosphate dehydrogenase [NAD(+)]</fullName>
        <ecNumber evidence="9">1.1.1.8</ecNumber>
    </recommendedName>
</protein>
<dbReference type="InterPro" id="IPR011128">
    <property type="entry name" value="G3P_DH_NAD-dep_N"/>
</dbReference>
<dbReference type="InterPro" id="IPR036291">
    <property type="entry name" value="NAD(P)-bd_dom_sf"/>
</dbReference>
<dbReference type="GO" id="GO:0141152">
    <property type="term" value="F:glycerol-3-phosphate dehydrogenase (NAD+) activity"/>
    <property type="evidence" value="ECO:0007669"/>
    <property type="project" value="UniProtKB-UniRule"/>
</dbReference>
<name>G4TE25_SERID</name>
<evidence type="ECO:0000259" key="12">
    <source>
        <dbReference type="Pfam" id="PF07479"/>
    </source>
</evidence>
<dbReference type="PANTHER" id="PTHR11728:SF8">
    <property type="entry name" value="GLYCEROL-3-PHOSPHATE DEHYDROGENASE [NAD(+)]-RELATED"/>
    <property type="match status" value="1"/>
</dbReference>
<dbReference type="GO" id="GO:0005829">
    <property type="term" value="C:cytosol"/>
    <property type="evidence" value="ECO:0007669"/>
    <property type="project" value="TreeGrafter"/>
</dbReference>
<evidence type="ECO:0000256" key="8">
    <source>
        <dbReference type="RuleBase" id="RU000437"/>
    </source>
</evidence>
<evidence type="ECO:0000256" key="7">
    <source>
        <dbReference type="PIRSR" id="PIRSR000114-3"/>
    </source>
</evidence>
<evidence type="ECO:0000313" key="14">
    <source>
        <dbReference type="Proteomes" id="UP000007148"/>
    </source>
</evidence>
<dbReference type="EMBL" id="CAFZ01000058">
    <property type="protein sequence ID" value="CCA69572.1"/>
    <property type="molecule type" value="Genomic_DNA"/>
</dbReference>
<dbReference type="PRINTS" id="PR00077">
    <property type="entry name" value="GPDHDRGNASE"/>
</dbReference>
<comment type="similarity">
    <text evidence="1 8">Belongs to the NAD-dependent glycerol-3-phosphate dehydrogenase family.</text>
</comment>
<sequence>MSTQTNGTTMTNGPQHANGSDKERVVIIGSGNWQVLSTLGSAIASVAAKNVLLHHELFHPEVKMWVFEEDYEGKPLTRVINETHMNPRYLPDIPLGDNVTAEPDLGKALQGATALVFVMPHQFFRKALDGIKGKVSQNARAVSLIKGVDVHGTKIQAYATIVNEELGISCSSLSGANIATEVAEGKFSESTLGVPSPDGFEGDPDTLPDARLWKPLFDTKTFSISVVADVEGVGLCGALKNIVAVAAGFIDGLGWGSNSKAAIMRIGMNEIKDFSLEYFPTTRAETFLEQSCGIADIITSCLGGRNRKVAEAMVKEGKPFQELEESMLKGQKLQGPETALHVHEFLAARGTKRPGGYPLFDAVWRICYEGAKPESIIDKL</sequence>
<dbReference type="OrthoDB" id="10263760at2759"/>
<feature type="binding site" evidence="7">
    <location>
        <position position="179"/>
    </location>
    <ligand>
        <name>NAD(+)</name>
        <dbReference type="ChEBI" id="CHEBI:57540"/>
    </ligand>
</feature>
<dbReference type="InParanoid" id="G4TE25"/>
<feature type="binding site" evidence="7">
    <location>
        <begin position="29"/>
        <end position="40"/>
    </location>
    <ligand>
        <name>NAD(+)</name>
        <dbReference type="ChEBI" id="CHEBI:57540"/>
    </ligand>
</feature>
<dbReference type="PROSITE" id="PS00957">
    <property type="entry name" value="NAD_G3PDH"/>
    <property type="match status" value="1"/>
</dbReference>
<evidence type="ECO:0000256" key="2">
    <source>
        <dbReference type="ARBA" id="ARBA00023002"/>
    </source>
</evidence>
<evidence type="ECO:0000256" key="10">
    <source>
        <dbReference type="SAM" id="MobiDB-lite"/>
    </source>
</evidence>
<dbReference type="Proteomes" id="UP000007148">
    <property type="component" value="Unassembled WGS sequence"/>
</dbReference>
<dbReference type="InterPro" id="IPR006168">
    <property type="entry name" value="G3P_DH_NAD-dep"/>
</dbReference>
<evidence type="ECO:0000256" key="1">
    <source>
        <dbReference type="ARBA" id="ARBA00011009"/>
    </source>
</evidence>
<dbReference type="Gene3D" id="1.10.1040.10">
    <property type="entry name" value="N-(1-d-carboxylethyl)-l-norvaline Dehydrogenase, domain 2"/>
    <property type="match status" value="1"/>
</dbReference>
<dbReference type="AlphaFoldDB" id="G4TE25"/>
<dbReference type="InterPro" id="IPR013328">
    <property type="entry name" value="6PGD_dom2"/>
</dbReference>
<dbReference type="InterPro" id="IPR006109">
    <property type="entry name" value="G3P_DH_NAD-dep_C"/>
</dbReference>
<feature type="binding site" evidence="7">
    <location>
        <position position="67"/>
    </location>
    <ligand>
        <name>NAD(+)</name>
        <dbReference type="ChEBI" id="CHEBI:57540"/>
    </ligand>
</feature>
<reference evidence="13 14" key="1">
    <citation type="journal article" date="2011" name="PLoS Pathog.">
        <title>Endophytic Life Strategies Decoded by Genome and Transcriptome Analyses of the Mutualistic Root Symbiont Piriformospora indica.</title>
        <authorList>
            <person name="Zuccaro A."/>
            <person name="Lahrmann U."/>
            <person name="Guldener U."/>
            <person name="Langen G."/>
            <person name="Pfiffi S."/>
            <person name="Biedenkopf D."/>
            <person name="Wong P."/>
            <person name="Samans B."/>
            <person name="Grimm C."/>
            <person name="Basiewicz M."/>
            <person name="Murat C."/>
            <person name="Martin F."/>
            <person name="Kogel K.H."/>
        </authorList>
    </citation>
    <scope>NUCLEOTIDE SEQUENCE [LARGE SCALE GENOMIC DNA]</scope>
    <source>
        <strain evidence="13 14">DSM 11827</strain>
    </source>
</reference>
<evidence type="ECO:0000259" key="11">
    <source>
        <dbReference type="Pfam" id="PF01210"/>
    </source>
</evidence>
<feature type="binding site" evidence="7">
    <location>
        <position position="332"/>
    </location>
    <ligand>
        <name>NAD(+)</name>
        <dbReference type="ChEBI" id="CHEBI:57540"/>
    </ligand>
</feature>
<feature type="binding site" evidence="6">
    <location>
        <begin position="305"/>
        <end position="306"/>
    </location>
    <ligand>
        <name>substrate</name>
    </ligand>
</feature>
<dbReference type="STRING" id="1109443.G4TE25"/>
<dbReference type="eggNOG" id="KOG2711">
    <property type="taxonomic scope" value="Eukaryota"/>
</dbReference>
<evidence type="ECO:0000313" key="13">
    <source>
        <dbReference type="EMBL" id="CCA69572.1"/>
    </source>
</evidence>
<dbReference type="GO" id="GO:0051287">
    <property type="term" value="F:NAD binding"/>
    <property type="evidence" value="ECO:0007669"/>
    <property type="project" value="UniProtKB-UniRule"/>
</dbReference>
<feature type="active site" description="Proton acceptor" evidence="5">
    <location>
        <position position="240"/>
    </location>
</feature>
<feature type="binding site" evidence="6">
    <location>
        <position position="146"/>
    </location>
    <ligand>
        <name>substrate</name>
    </ligand>
</feature>
<evidence type="ECO:0000256" key="9">
    <source>
        <dbReference type="RuleBase" id="RU361243"/>
    </source>
</evidence>
<dbReference type="GO" id="GO:0042803">
    <property type="term" value="F:protein homodimerization activity"/>
    <property type="evidence" value="ECO:0007669"/>
    <property type="project" value="InterPro"/>
</dbReference>
<feature type="compositionally biased region" description="Polar residues" evidence="10">
    <location>
        <begin position="1"/>
        <end position="18"/>
    </location>
</feature>
<dbReference type="GO" id="GO:0046168">
    <property type="term" value="P:glycerol-3-phosphate catabolic process"/>
    <property type="evidence" value="ECO:0007669"/>
    <property type="project" value="UniProtKB-UniRule"/>
</dbReference>
<feature type="binding site" evidence="7">
    <location>
        <position position="123"/>
    </location>
    <ligand>
        <name>NAD(+)</name>
        <dbReference type="ChEBI" id="CHEBI:57540"/>
    </ligand>
</feature>
<feature type="binding site" evidence="7">
    <location>
        <position position="334"/>
    </location>
    <ligand>
        <name>NAD(+)</name>
        <dbReference type="ChEBI" id="CHEBI:57540"/>
    </ligand>
</feature>
<dbReference type="NCBIfam" id="TIGR03376">
    <property type="entry name" value="glycerol3P_DH"/>
    <property type="match status" value="1"/>
</dbReference>
<feature type="domain" description="Glycerol-3-phosphate dehydrogenase NAD-dependent N-terminal" evidence="11">
    <location>
        <begin position="25"/>
        <end position="194"/>
    </location>
</feature>
<accession>G4TE25</accession>
<dbReference type="Pfam" id="PF07479">
    <property type="entry name" value="NAD_Gly3P_dh_C"/>
    <property type="match status" value="1"/>
</dbReference>
<dbReference type="EC" id="1.1.1.8" evidence="9"/>
<dbReference type="Pfam" id="PF01210">
    <property type="entry name" value="NAD_Gly3P_dh_N"/>
    <property type="match status" value="1"/>
</dbReference>
<proteinExistence type="inferred from homology"/>
<evidence type="ECO:0000256" key="6">
    <source>
        <dbReference type="PIRSR" id="PIRSR000114-2"/>
    </source>
</evidence>
<dbReference type="Gene3D" id="3.40.50.720">
    <property type="entry name" value="NAD(P)-binding Rossmann-like Domain"/>
    <property type="match status" value="1"/>
</dbReference>
<comment type="catalytic activity">
    <reaction evidence="4 9">
        <text>sn-glycerol 3-phosphate + NAD(+) = dihydroxyacetone phosphate + NADH + H(+)</text>
        <dbReference type="Rhea" id="RHEA:11092"/>
        <dbReference type="ChEBI" id="CHEBI:15378"/>
        <dbReference type="ChEBI" id="CHEBI:57540"/>
        <dbReference type="ChEBI" id="CHEBI:57597"/>
        <dbReference type="ChEBI" id="CHEBI:57642"/>
        <dbReference type="ChEBI" id="CHEBI:57945"/>
        <dbReference type="EC" id="1.1.1.8"/>
    </reaction>
</comment>
<organism evidence="13 14">
    <name type="scientific">Serendipita indica (strain DSM 11827)</name>
    <name type="common">Root endophyte fungus</name>
    <name type="synonym">Piriformospora indica</name>
    <dbReference type="NCBI Taxonomy" id="1109443"/>
    <lineage>
        <taxon>Eukaryota</taxon>
        <taxon>Fungi</taxon>
        <taxon>Dikarya</taxon>
        <taxon>Basidiomycota</taxon>
        <taxon>Agaricomycotina</taxon>
        <taxon>Agaricomycetes</taxon>
        <taxon>Sebacinales</taxon>
        <taxon>Serendipitaceae</taxon>
        <taxon>Serendipita</taxon>
    </lineage>
</organism>
<dbReference type="HOGENOM" id="CLU_033449_2_1_1"/>
<dbReference type="SUPFAM" id="SSF48179">
    <property type="entry name" value="6-phosphogluconate dehydrogenase C-terminal domain-like"/>
    <property type="match status" value="1"/>
</dbReference>
<evidence type="ECO:0000256" key="3">
    <source>
        <dbReference type="ARBA" id="ARBA00023027"/>
    </source>
</evidence>
<dbReference type="OMA" id="NRMFGNM"/>
<evidence type="ECO:0000256" key="5">
    <source>
        <dbReference type="PIRSR" id="PIRSR000114-1"/>
    </source>
</evidence>
<dbReference type="PANTHER" id="PTHR11728">
    <property type="entry name" value="GLYCEROL-3-PHOSPHATE DEHYDROGENASE"/>
    <property type="match status" value="1"/>
</dbReference>
<dbReference type="GO" id="GO:0005634">
    <property type="term" value="C:nucleus"/>
    <property type="evidence" value="ECO:0007669"/>
    <property type="project" value="TreeGrafter"/>
</dbReference>
<gene>
    <name evidence="13" type="ORF">PIIN_03511</name>
</gene>
<comment type="caution">
    <text evidence="13">The sequence shown here is derived from an EMBL/GenBank/DDBJ whole genome shotgun (WGS) entry which is preliminary data.</text>
</comment>
<feature type="region of interest" description="Disordered" evidence="10">
    <location>
        <begin position="1"/>
        <end position="21"/>
    </location>
</feature>
<feature type="binding site" evidence="7">
    <location>
        <position position="305"/>
    </location>
    <ligand>
        <name>NAD(+)</name>
        <dbReference type="ChEBI" id="CHEBI:57540"/>
    </ligand>
</feature>
<feature type="domain" description="Glycerol-3-phosphate dehydrogenase NAD-dependent C-terminal" evidence="12">
    <location>
        <begin position="229"/>
        <end position="377"/>
    </location>
</feature>
<keyword evidence="3 7" id="KW-0520">NAD</keyword>
<dbReference type="GO" id="GO:0005975">
    <property type="term" value="P:carbohydrate metabolic process"/>
    <property type="evidence" value="ECO:0007669"/>
    <property type="project" value="InterPro"/>
</dbReference>
<dbReference type="InterPro" id="IPR008927">
    <property type="entry name" value="6-PGluconate_DH-like_C_sf"/>
</dbReference>